<dbReference type="OrthoDB" id="338827at2"/>
<accession>A0A3P3WDL3</accession>
<evidence type="ECO:0000256" key="1">
    <source>
        <dbReference type="SAM" id="SignalP"/>
    </source>
</evidence>
<protein>
    <recommendedName>
        <fullName evidence="4">Repeat protein (TIGR03806 family)</fullName>
    </recommendedName>
</protein>
<proteinExistence type="predicted"/>
<organism evidence="2 3">
    <name type="scientific">Flavobacterium macacae</name>
    <dbReference type="NCBI Taxonomy" id="2488993"/>
    <lineage>
        <taxon>Bacteria</taxon>
        <taxon>Pseudomonadati</taxon>
        <taxon>Bacteroidota</taxon>
        <taxon>Flavobacteriia</taxon>
        <taxon>Flavobacteriales</taxon>
        <taxon>Flavobacteriaceae</taxon>
        <taxon>Flavobacterium</taxon>
    </lineage>
</organism>
<dbReference type="AlphaFoldDB" id="A0A3P3WDL3"/>
<name>A0A3P3WDL3_9FLAO</name>
<evidence type="ECO:0000313" key="2">
    <source>
        <dbReference type="EMBL" id="RRJ92498.1"/>
    </source>
</evidence>
<dbReference type="EMBL" id="RQVR01000005">
    <property type="protein sequence ID" value="RRJ92498.1"/>
    <property type="molecule type" value="Genomic_DNA"/>
</dbReference>
<dbReference type="RefSeq" id="WP_125012140.1">
    <property type="nucleotide sequence ID" value="NZ_RQVR01000005.1"/>
</dbReference>
<keyword evidence="3" id="KW-1185">Reference proteome</keyword>
<keyword evidence="1" id="KW-0732">Signal</keyword>
<sequence>MKQLYYLRIYLLLSVITTFLSCGTDDENYVFIPDPTSPVTVDLSQVPYAKLSDYHFFDGEIKNQNPSLDVLPYEPASSLFTDYAHKKRFVWMPKNTSATFNGDEKVLELPVGAALVKTFYYDNVQNITPAGGTRIIETRIMIRKSSGWIFANYVWNDEQTEAFLDLEGSYTDISWKDENNVIKSTNYRIPNEIQCIVCHKTNQVVDGNTTSVNIPIGIKPQNLNFSKNFGTANANQLTKWMQEGYLQNNFSLPTASNTAIDYNDVSKPISLRARSYVDINCAHCHQTNQHCDYRPMRYAFNETRAQNGLTNMGVCVETQDMQDFDESLAQIVNPGNVNRSMMHFRLNTTNEAYRMPLHGRTIIHEEGVQLVEAWINSLSSCP</sequence>
<evidence type="ECO:0008006" key="4">
    <source>
        <dbReference type="Google" id="ProtNLM"/>
    </source>
</evidence>
<evidence type="ECO:0000313" key="3">
    <source>
        <dbReference type="Proteomes" id="UP000271937"/>
    </source>
</evidence>
<dbReference type="PROSITE" id="PS51257">
    <property type="entry name" value="PROKAR_LIPOPROTEIN"/>
    <property type="match status" value="1"/>
</dbReference>
<feature type="chain" id="PRO_5018303748" description="Repeat protein (TIGR03806 family)" evidence="1">
    <location>
        <begin position="23"/>
        <end position="382"/>
    </location>
</feature>
<dbReference type="Proteomes" id="UP000271937">
    <property type="component" value="Unassembled WGS sequence"/>
</dbReference>
<gene>
    <name evidence="2" type="ORF">EG849_05830</name>
</gene>
<reference evidence="2 3" key="1">
    <citation type="submission" date="2018-11" db="EMBL/GenBank/DDBJ databases">
        <title>Flavobacterium sp. nov., YIM 102600 draft genome.</title>
        <authorList>
            <person name="Li G."/>
            <person name="Jiang Y."/>
        </authorList>
    </citation>
    <scope>NUCLEOTIDE SEQUENCE [LARGE SCALE GENOMIC DNA]</scope>
    <source>
        <strain evidence="2 3">YIM 102600</strain>
    </source>
</reference>
<feature type="signal peptide" evidence="1">
    <location>
        <begin position="1"/>
        <end position="22"/>
    </location>
</feature>
<comment type="caution">
    <text evidence="2">The sequence shown here is derived from an EMBL/GenBank/DDBJ whole genome shotgun (WGS) entry which is preliminary data.</text>
</comment>